<comment type="caution">
    <text evidence="1">The sequence shown here is derived from an EMBL/GenBank/DDBJ whole genome shotgun (WGS) entry which is preliminary data.</text>
</comment>
<evidence type="ECO:0000313" key="2">
    <source>
        <dbReference type="Proteomes" id="UP000594638"/>
    </source>
</evidence>
<dbReference type="Gramene" id="OE9A093521T1">
    <property type="protein sequence ID" value="OE9A093521C1"/>
    <property type="gene ID" value="OE9A093521"/>
</dbReference>
<sequence>MVLVLFPWYPELQVVLEGSGLSMQVLVHDDACACAYACACACAGERTTCAETCDAIGGRGVGGIGVGGTLCGGIGGGIVDAGAHAFIVGAGVGSGCWTGAGGGNGNAGGWNGLATKFGQSCGGGTRGG</sequence>
<name>A0A8S0PWC3_OLEEU</name>
<accession>A0A8S0PWC3</accession>
<proteinExistence type="predicted"/>
<dbReference type="Proteomes" id="UP000594638">
    <property type="component" value="Unassembled WGS sequence"/>
</dbReference>
<evidence type="ECO:0000313" key="1">
    <source>
        <dbReference type="EMBL" id="CAA2958949.1"/>
    </source>
</evidence>
<dbReference type="AlphaFoldDB" id="A0A8S0PWC3"/>
<dbReference type="EMBL" id="CACTIH010000296">
    <property type="protein sequence ID" value="CAA2958949.1"/>
    <property type="molecule type" value="Genomic_DNA"/>
</dbReference>
<protein>
    <submittedName>
        <fullName evidence="1">Uncharacterized protein</fullName>
    </submittedName>
</protein>
<organism evidence="1 2">
    <name type="scientific">Olea europaea subsp. europaea</name>
    <dbReference type="NCBI Taxonomy" id="158383"/>
    <lineage>
        <taxon>Eukaryota</taxon>
        <taxon>Viridiplantae</taxon>
        <taxon>Streptophyta</taxon>
        <taxon>Embryophyta</taxon>
        <taxon>Tracheophyta</taxon>
        <taxon>Spermatophyta</taxon>
        <taxon>Magnoliopsida</taxon>
        <taxon>eudicotyledons</taxon>
        <taxon>Gunneridae</taxon>
        <taxon>Pentapetalae</taxon>
        <taxon>asterids</taxon>
        <taxon>lamiids</taxon>
        <taxon>Lamiales</taxon>
        <taxon>Oleaceae</taxon>
        <taxon>Oleeae</taxon>
        <taxon>Olea</taxon>
    </lineage>
</organism>
<gene>
    <name evidence="1" type="ORF">OLEA9_A093521</name>
</gene>
<reference evidence="1 2" key="1">
    <citation type="submission" date="2019-12" db="EMBL/GenBank/DDBJ databases">
        <authorList>
            <person name="Alioto T."/>
            <person name="Alioto T."/>
            <person name="Gomez Garrido J."/>
        </authorList>
    </citation>
    <scope>NUCLEOTIDE SEQUENCE [LARGE SCALE GENOMIC DNA]</scope>
</reference>
<keyword evidence="2" id="KW-1185">Reference proteome</keyword>